<evidence type="ECO:0000313" key="3">
    <source>
        <dbReference type="Proteomes" id="UP000552615"/>
    </source>
</evidence>
<dbReference type="Pfam" id="PF12680">
    <property type="entry name" value="SnoaL_2"/>
    <property type="match status" value="1"/>
</dbReference>
<organism evidence="2 3">
    <name type="scientific">Chryseobacterium cheonjiense</name>
    <dbReference type="NCBI Taxonomy" id="2728845"/>
    <lineage>
        <taxon>Bacteria</taxon>
        <taxon>Pseudomonadati</taxon>
        <taxon>Bacteroidota</taxon>
        <taxon>Flavobacteriia</taxon>
        <taxon>Flavobacteriales</taxon>
        <taxon>Weeksellaceae</taxon>
        <taxon>Chryseobacterium group</taxon>
        <taxon>Chryseobacterium</taxon>
    </lineage>
</organism>
<dbReference type="Gene3D" id="3.10.450.50">
    <property type="match status" value="1"/>
</dbReference>
<dbReference type="EMBL" id="JABBGF010000001">
    <property type="protein sequence ID" value="NML56269.1"/>
    <property type="molecule type" value="Genomic_DNA"/>
</dbReference>
<proteinExistence type="predicted"/>
<sequence>MDHKSILLEANKAITEGDHEKFLSYCTADTRWIFVGDQTLKGIDEVRKYISEAYQTPPKFKVDLMIEEGDYLTAMGTISLLNENSEWQDFEYCDVWKFENGKMAELKAFVV</sequence>
<gene>
    <name evidence="2" type="ORF">HHL20_02830</name>
</gene>
<reference evidence="2 3" key="1">
    <citation type="submission" date="2020-04" db="EMBL/GenBank/DDBJ databases">
        <title>Chryseobacterium sp. RJ-7-14 sp. nov., isolated from Jeju soil.</title>
        <authorList>
            <person name="Dahal R.H."/>
            <person name="Chaudhary D.K."/>
        </authorList>
    </citation>
    <scope>NUCLEOTIDE SEQUENCE [LARGE SCALE GENOMIC DNA]</scope>
    <source>
        <strain evidence="2 3">RJ-7-14</strain>
    </source>
</reference>
<evidence type="ECO:0000313" key="2">
    <source>
        <dbReference type="EMBL" id="NML56269.1"/>
    </source>
</evidence>
<dbReference type="Proteomes" id="UP000552615">
    <property type="component" value="Unassembled WGS sequence"/>
</dbReference>
<name>A0A7Y0A431_9FLAO</name>
<feature type="domain" description="SnoaL-like" evidence="1">
    <location>
        <begin position="12"/>
        <end position="105"/>
    </location>
</feature>
<dbReference type="InterPro" id="IPR032710">
    <property type="entry name" value="NTF2-like_dom_sf"/>
</dbReference>
<dbReference type="RefSeq" id="WP_169229673.1">
    <property type="nucleotide sequence ID" value="NZ_JABBGF010000001.1"/>
</dbReference>
<protein>
    <submittedName>
        <fullName evidence="2">Nuclear transport factor 2 family protein</fullName>
    </submittedName>
</protein>
<keyword evidence="3" id="KW-1185">Reference proteome</keyword>
<dbReference type="SUPFAM" id="SSF54427">
    <property type="entry name" value="NTF2-like"/>
    <property type="match status" value="1"/>
</dbReference>
<dbReference type="InterPro" id="IPR037401">
    <property type="entry name" value="SnoaL-like"/>
</dbReference>
<comment type="caution">
    <text evidence="2">The sequence shown here is derived from an EMBL/GenBank/DDBJ whole genome shotgun (WGS) entry which is preliminary data.</text>
</comment>
<accession>A0A7Y0A431</accession>
<dbReference type="AlphaFoldDB" id="A0A7Y0A431"/>
<evidence type="ECO:0000259" key="1">
    <source>
        <dbReference type="Pfam" id="PF12680"/>
    </source>
</evidence>